<evidence type="ECO:0000256" key="7">
    <source>
        <dbReference type="ARBA" id="ARBA00022989"/>
    </source>
</evidence>
<evidence type="ECO:0000313" key="15">
    <source>
        <dbReference type="EMBL" id="MCS0592451.1"/>
    </source>
</evidence>
<reference evidence="15 16" key="1">
    <citation type="submission" date="2022-08" db="EMBL/GenBank/DDBJ databases">
        <title>Reclassification of Massilia species as members of the genera Telluria, Duganella, Pseudoduganella, Mokoshia gen. nov. and Zemynaea gen. nov. using orthogonal and non-orthogonal genome-based approaches.</title>
        <authorList>
            <person name="Bowman J.P."/>
        </authorList>
    </citation>
    <scope>NUCLEOTIDE SEQUENCE [LARGE SCALE GENOMIC DNA]</scope>
    <source>
        <strain evidence="15 16">LMG 28164</strain>
    </source>
</reference>
<keyword evidence="2" id="KW-1003">Cell membrane</keyword>
<evidence type="ECO:0000256" key="4">
    <source>
        <dbReference type="ARBA" id="ARBA00022500"/>
    </source>
</evidence>
<dbReference type="Gene3D" id="1.10.287.950">
    <property type="entry name" value="Methyl-accepting chemotaxis protein"/>
    <property type="match status" value="1"/>
</dbReference>
<keyword evidence="5" id="KW-0997">Cell inner membrane</keyword>
<dbReference type="PROSITE" id="PS50111">
    <property type="entry name" value="CHEMOTAXIS_TRANSDUC_2"/>
    <property type="match status" value="1"/>
</dbReference>
<feature type="transmembrane region" description="Helical" evidence="12">
    <location>
        <begin position="189"/>
        <end position="209"/>
    </location>
</feature>
<protein>
    <submittedName>
        <fullName evidence="15">Methyl-accepting chemotaxis protein</fullName>
    </submittedName>
</protein>
<evidence type="ECO:0000256" key="2">
    <source>
        <dbReference type="ARBA" id="ARBA00022475"/>
    </source>
</evidence>
<evidence type="ECO:0000256" key="6">
    <source>
        <dbReference type="ARBA" id="ARBA00022692"/>
    </source>
</evidence>
<evidence type="ECO:0000256" key="8">
    <source>
        <dbReference type="ARBA" id="ARBA00023136"/>
    </source>
</evidence>
<organism evidence="15 16">
    <name type="scientific">Massilia norwichensis</name>
    <dbReference type="NCBI Taxonomy" id="1442366"/>
    <lineage>
        <taxon>Bacteria</taxon>
        <taxon>Pseudomonadati</taxon>
        <taxon>Pseudomonadota</taxon>
        <taxon>Betaproteobacteria</taxon>
        <taxon>Burkholderiales</taxon>
        <taxon>Oxalobacteraceae</taxon>
        <taxon>Telluria group</taxon>
        <taxon>Massilia</taxon>
    </lineage>
</organism>
<evidence type="ECO:0000256" key="9">
    <source>
        <dbReference type="ARBA" id="ARBA00023224"/>
    </source>
</evidence>
<dbReference type="Gene3D" id="1.20.120.30">
    <property type="entry name" value="Aspartate receptor, ligand-binding domain"/>
    <property type="match status" value="1"/>
</dbReference>
<evidence type="ECO:0000256" key="11">
    <source>
        <dbReference type="PROSITE-ProRule" id="PRU00284"/>
    </source>
</evidence>
<evidence type="ECO:0000259" key="13">
    <source>
        <dbReference type="PROSITE" id="PS50111"/>
    </source>
</evidence>
<dbReference type="InterPro" id="IPR003660">
    <property type="entry name" value="HAMP_dom"/>
</dbReference>
<evidence type="ECO:0000256" key="10">
    <source>
        <dbReference type="ARBA" id="ARBA00029447"/>
    </source>
</evidence>
<evidence type="ECO:0000256" key="3">
    <source>
        <dbReference type="ARBA" id="ARBA00022481"/>
    </source>
</evidence>
<dbReference type="InterPro" id="IPR035440">
    <property type="entry name" value="4HB_MCP_dom_sf"/>
</dbReference>
<keyword evidence="4" id="KW-0145">Chemotaxis</keyword>
<evidence type="ECO:0000256" key="5">
    <source>
        <dbReference type="ARBA" id="ARBA00022519"/>
    </source>
</evidence>
<dbReference type="RefSeq" id="WP_258848219.1">
    <property type="nucleotide sequence ID" value="NZ_JANUGX010000044.1"/>
</dbReference>
<dbReference type="SMART" id="SM00283">
    <property type="entry name" value="MA"/>
    <property type="match status" value="1"/>
</dbReference>
<keyword evidence="9 11" id="KW-0807">Transducer</keyword>
<comment type="subcellular location">
    <subcellularLocation>
        <location evidence="1">Cell inner membrane</location>
        <topology evidence="1">Multi-pass membrane protein</topology>
    </subcellularLocation>
</comment>
<evidence type="ECO:0000256" key="12">
    <source>
        <dbReference type="SAM" id="Phobius"/>
    </source>
</evidence>
<dbReference type="SMART" id="SM00304">
    <property type="entry name" value="HAMP"/>
    <property type="match status" value="1"/>
</dbReference>
<keyword evidence="8 12" id="KW-0472">Membrane</keyword>
<dbReference type="CDD" id="cd11386">
    <property type="entry name" value="MCP_signal"/>
    <property type="match status" value="1"/>
</dbReference>
<dbReference type="Pfam" id="PF00672">
    <property type="entry name" value="HAMP"/>
    <property type="match status" value="1"/>
</dbReference>
<dbReference type="SUPFAM" id="SSF58104">
    <property type="entry name" value="Methyl-accepting chemotaxis protein (MCP) signaling domain"/>
    <property type="match status" value="1"/>
</dbReference>
<dbReference type="Pfam" id="PF02203">
    <property type="entry name" value="TarH"/>
    <property type="match status" value="1"/>
</dbReference>
<dbReference type="Pfam" id="PF00015">
    <property type="entry name" value="MCPsignal"/>
    <property type="match status" value="1"/>
</dbReference>
<proteinExistence type="inferred from homology"/>
<dbReference type="InterPro" id="IPR004089">
    <property type="entry name" value="MCPsignal_dom"/>
</dbReference>
<keyword evidence="16" id="KW-1185">Reference proteome</keyword>
<feature type="domain" description="HAMP" evidence="14">
    <location>
        <begin position="210"/>
        <end position="262"/>
    </location>
</feature>
<sequence length="525" mass="55417">MFSTLSLRTRLIATMAALGLLIVATGLLGIYGMRTAGTALSANYDNQLTVSSLGSAKNSLSRARFVLDRAVLHPDAPDLDKTLKRMDDFIADSDKEWAAYLAEPLEPEEKPLAEALDSRRKAYIDDIRALVRAIKSNDADAIESLFMKQLTAKFTDYNNAAVKLDEYQTVSSKAAYEHSQQLAARLLKLAIAAVVLGAIVILVSSVRLLRAILRPLDQALGHFEAMAKGDLSTPIVAGRQDEMGKLLQGLANMQRQLAGTVSSVRDSSVQIATASGEIASGNLSLSSRTEQQAASLEETASSLEELTSTVRQNADNARQANQLAVSASEVAVRGGQLVSQVVDTMGSIDASSKRIVDIIGVIDGIAFQTNILALNAAVEAARAGEQGRGFAVVAGEVRNLAQRSAAAAKEIKELITTSVANVDAGAQLVDKAGATMDEIVTSVARVTDIMAEIMAAGEEQSSGIEQINLAIVQMDQATQQNAALVEEAAAAAGALQEQAETLAAVAGSFRLNQQRALVTSARARP</sequence>
<dbReference type="InterPro" id="IPR051310">
    <property type="entry name" value="MCP_chemotaxis"/>
</dbReference>
<dbReference type="CDD" id="cd06225">
    <property type="entry name" value="HAMP"/>
    <property type="match status" value="1"/>
</dbReference>
<dbReference type="Proteomes" id="UP001205560">
    <property type="component" value="Unassembled WGS sequence"/>
</dbReference>
<comment type="caution">
    <text evidence="15">The sequence shown here is derived from an EMBL/GenBank/DDBJ whole genome shotgun (WGS) entry which is preliminary data.</text>
</comment>
<dbReference type="SUPFAM" id="SSF47170">
    <property type="entry name" value="Aspartate receptor, ligand-binding domain"/>
    <property type="match status" value="1"/>
</dbReference>
<dbReference type="PRINTS" id="PR00260">
    <property type="entry name" value="CHEMTRNSDUCR"/>
</dbReference>
<evidence type="ECO:0000313" key="16">
    <source>
        <dbReference type="Proteomes" id="UP001205560"/>
    </source>
</evidence>
<dbReference type="PANTHER" id="PTHR43531:SF14">
    <property type="entry name" value="METHYL-ACCEPTING CHEMOTAXIS PROTEIN I-RELATED"/>
    <property type="match status" value="1"/>
</dbReference>
<evidence type="ECO:0000256" key="1">
    <source>
        <dbReference type="ARBA" id="ARBA00004429"/>
    </source>
</evidence>
<feature type="domain" description="Methyl-accepting transducer" evidence="13">
    <location>
        <begin position="267"/>
        <end position="496"/>
    </location>
</feature>
<keyword evidence="7 12" id="KW-1133">Transmembrane helix</keyword>
<gene>
    <name evidence="15" type="ORF">NX782_25030</name>
</gene>
<accession>A0ABT2AE28</accession>
<comment type="similarity">
    <text evidence="10">Belongs to the methyl-accepting chemotaxis (MCP) protein family.</text>
</comment>
<dbReference type="InterPro" id="IPR004090">
    <property type="entry name" value="Chemotax_Me-accpt_rcpt"/>
</dbReference>
<dbReference type="EMBL" id="JANUGX010000044">
    <property type="protein sequence ID" value="MCS0592451.1"/>
    <property type="molecule type" value="Genomic_DNA"/>
</dbReference>
<name>A0ABT2AE28_9BURK</name>
<dbReference type="InterPro" id="IPR003122">
    <property type="entry name" value="Tar_rcpt_lig-bd"/>
</dbReference>
<dbReference type="PROSITE" id="PS50885">
    <property type="entry name" value="HAMP"/>
    <property type="match status" value="1"/>
</dbReference>
<keyword evidence="3" id="KW-0488">Methylation</keyword>
<dbReference type="PANTHER" id="PTHR43531">
    <property type="entry name" value="PROTEIN ICFG"/>
    <property type="match status" value="1"/>
</dbReference>
<keyword evidence="6 12" id="KW-0812">Transmembrane</keyword>
<evidence type="ECO:0000259" key="14">
    <source>
        <dbReference type="PROSITE" id="PS50885"/>
    </source>
</evidence>